<evidence type="ECO:0000313" key="3">
    <source>
        <dbReference type="EMBL" id="MBB3066600.1"/>
    </source>
</evidence>
<organism evidence="3 4">
    <name type="scientific">Limibacillus halophilus</name>
    <dbReference type="NCBI Taxonomy" id="1579333"/>
    <lineage>
        <taxon>Bacteria</taxon>
        <taxon>Pseudomonadati</taxon>
        <taxon>Pseudomonadota</taxon>
        <taxon>Alphaproteobacteria</taxon>
        <taxon>Rhodospirillales</taxon>
        <taxon>Rhodovibrionaceae</taxon>
        <taxon>Limibacillus</taxon>
    </lineage>
</organism>
<proteinExistence type="predicted"/>
<dbReference type="InterPro" id="IPR023181">
    <property type="entry name" value="Homospermid_syn-like_C"/>
</dbReference>
<dbReference type="Proteomes" id="UP000581135">
    <property type="component" value="Unassembled WGS sequence"/>
</dbReference>
<dbReference type="Pfam" id="PF16653">
    <property type="entry name" value="Sacchrp_dh_C"/>
    <property type="match status" value="1"/>
</dbReference>
<evidence type="ECO:0000313" key="4">
    <source>
        <dbReference type="Proteomes" id="UP000581135"/>
    </source>
</evidence>
<comment type="caution">
    <text evidence="3">The sequence shown here is derived from an EMBL/GenBank/DDBJ whole genome shotgun (WGS) entry which is preliminary data.</text>
</comment>
<evidence type="ECO:0000259" key="2">
    <source>
        <dbReference type="Pfam" id="PF16653"/>
    </source>
</evidence>
<dbReference type="Gene3D" id="3.30.360.30">
    <property type="entry name" value="homospermidine synthase like"/>
    <property type="match status" value="1"/>
</dbReference>
<dbReference type="RefSeq" id="WP_183417431.1">
    <property type="nucleotide sequence ID" value="NZ_JACHXA010000009.1"/>
</dbReference>
<accession>A0A839SY54</accession>
<protein>
    <submittedName>
        <fullName evidence="3">Homospermidine synthase</fullName>
        <ecNumber evidence="3">2.5.1.44</ecNumber>
    </submittedName>
</protein>
<feature type="domain" description="Saccharopine dehydrogenase NADP binding" evidence="1">
    <location>
        <begin position="15"/>
        <end position="155"/>
    </location>
</feature>
<dbReference type="EMBL" id="JACHXA010000009">
    <property type="protein sequence ID" value="MBB3066600.1"/>
    <property type="molecule type" value="Genomic_DNA"/>
</dbReference>
<gene>
    <name evidence="3" type="ORF">FHR98_002908</name>
</gene>
<dbReference type="InterPro" id="IPR005097">
    <property type="entry name" value="Sacchrp_dh_NADP-bd"/>
</dbReference>
<dbReference type="GO" id="GO:0047296">
    <property type="term" value="F:homospermidine synthase activity"/>
    <property type="evidence" value="ECO:0007669"/>
    <property type="project" value="UniProtKB-EC"/>
</dbReference>
<feature type="domain" description="Saccharopine dehydrogenase-like C-terminal" evidence="2">
    <location>
        <begin position="159"/>
        <end position="440"/>
    </location>
</feature>
<keyword evidence="3" id="KW-0808">Transferase</keyword>
<reference evidence="3 4" key="1">
    <citation type="submission" date="2020-08" db="EMBL/GenBank/DDBJ databases">
        <title>Genomic Encyclopedia of Type Strains, Phase III (KMG-III): the genomes of soil and plant-associated and newly described type strains.</title>
        <authorList>
            <person name="Whitman W."/>
        </authorList>
    </citation>
    <scope>NUCLEOTIDE SEQUENCE [LARGE SCALE GENOMIC DNA]</scope>
    <source>
        <strain evidence="3 4">CECT 8803</strain>
    </source>
</reference>
<dbReference type="EC" id="2.5.1.44" evidence="3"/>
<keyword evidence="4" id="KW-1185">Reference proteome</keyword>
<sequence>MANWPIHASFDGDMVMIGFGSIGKGSLPLILRHIAVDPKRVTVISPDDSGRPEAEALGVTFVKTAITPENLAATLDPLFTKPGGFLVNLSVEVSSLDLIRYAATKDALYIDTCIEPWPGGYTDPSLSPSERSNYALRETALALRAELGTDSPTAVLTHGANPGMVSHLVKQALLNLAKDLDVATDVPRTRAGWSALAERLGVKGIHIAERDTQVTGQPKPKDVFHNTWSIDGFISEGLQPTELGWGSFEGDLPFDGGEHAFGEKAAIYLNRPGCTTRVRTWTPAAGSIIGYLITHSEAISIADYFTIKNADGSLRYRPTCHYAYHPCDDAILSLHEMQGNGLEPQSRFRLLNDEIIQGMDELGVLLYGHAKNAYWYGSQLSIEEARELAPYQNATGLQVTSAVLAGMVWALENPRRGVVEPDEMDFDRVLEIQMPYLGPVIGQYSDWTPLKGREALFPEDVDRDEPWRFKNVIVR</sequence>
<dbReference type="AlphaFoldDB" id="A0A839SY54"/>
<dbReference type="Pfam" id="PF03435">
    <property type="entry name" value="Sacchrp_dh_NADP"/>
    <property type="match status" value="1"/>
</dbReference>
<dbReference type="InterPro" id="IPR032095">
    <property type="entry name" value="Sacchrp_dh-like_C"/>
</dbReference>
<name>A0A839SY54_9PROT</name>
<evidence type="ECO:0000259" key="1">
    <source>
        <dbReference type="Pfam" id="PF03435"/>
    </source>
</evidence>
<dbReference type="Gene3D" id="3.40.50.720">
    <property type="entry name" value="NAD(P)-binding Rossmann-like Domain"/>
    <property type="match status" value="1"/>
</dbReference>